<dbReference type="InterPro" id="IPR003439">
    <property type="entry name" value="ABC_transporter-like_ATP-bd"/>
</dbReference>
<dbReference type="GO" id="GO:0043190">
    <property type="term" value="C:ATP-binding cassette (ABC) transporter complex"/>
    <property type="evidence" value="ECO:0007669"/>
    <property type="project" value="TreeGrafter"/>
</dbReference>
<dbReference type="InterPro" id="IPR027417">
    <property type="entry name" value="P-loop_NTPase"/>
</dbReference>
<dbReference type="InterPro" id="IPR050095">
    <property type="entry name" value="ECF_ABC_transporter_ATP-bd"/>
</dbReference>
<reference evidence="10 11" key="1">
    <citation type="submission" date="2019-04" db="EMBL/GenBank/DDBJ databases">
        <title>Isachenkonia alkalipeptolytica gen. nov. sp. nov. a new anaerobic, alkiliphilic organothrophic bacterium capable to reduce synthesized ferrihydrite isolated from a soda lake.</title>
        <authorList>
            <person name="Toshchakov S.V."/>
            <person name="Zavarzina D.G."/>
            <person name="Zhilina T.N."/>
            <person name="Kostrikina N.A."/>
            <person name="Kublanov I.V."/>
        </authorList>
    </citation>
    <scope>NUCLEOTIDE SEQUENCE [LARGE SCALE GENOMIC DNA]</scope>
    <source>
        <strain evidence="10 11">Z-1701</strain>
    </source>
</reference>
<evidence type="ECO:0000256" key="5">
    <source>
        <dbReference type="ARBA" id="ARBA00022840"/>
    </source>
</evidence>
<keyword evidence="6" id="KW-1278">Translocase</keyword>
<evidence type="ECO:0000313" key="11">
    <source>
        <dbReference type="Proteomes" id="UP000449710"/>
    </source>
</evidence>
<dbReference type="InterPro" id="IPR003593">
    <property type="entry name" value="AAA+_ATPase"/>
</dbReference>
<dbReference type="InterPro" id="IPR017871">
    <property type="entry name" value="ABC_transporter-like_CS"/>
</dbReference>
<feature type="domain" description="ABC transporter" evidence="9">
    <location>
        <begin position="3"/>
        <end position="245"/>
    </location>
</feature>
<dbReference type="FunFam" id="3.40.50.300:FF:000224">
    <property type="entry name" value="Energy-coupling factor transporter ATP-binding protein EcfA"/>
    <property type="match status" value="1"/>
</dbReference>
<dbReference type="NCBIfam" id="NF010158">
    <property type="entry name" value="PRK13637.1"/>
    <property type="match status" value="1"/>
</dbReference>
<keyword evidence="7 8" id="KW-0472">Membrane</keyword>
<dbReference type="InterPro" id="IPR030946">
    <property type="entry name" value="EcfA2"/>
</dbReference>
<keyword evidence="2 8" id="KW-0813">Transport</keyword>
<evidence type="ECO:0000256" key="8">
    <source>
        <dbReference type="RuleBase" id="RU365104"/>
    </source>
</evidence>
<dbReference type="InterPro" id="IPR015856">
    <property type="entry name" value="ABC_transpr_CbiO/EcfA_su"/>
</dbReference>
<evidence type="ECO:0000313" key="10">
    <source>
        <dbReference type="EMBL" id="NBG88983.1"/>
    </source>
</evidence>
<dbReference type="RefSeq" id="WP_160722191.1">
    <property type="nucleotide sequence ID" value="NZ_SUMG01000015.1"/>
</dbReference>
<dbReference type="PROSITE" id="PS50893">
    <property type="entry name" value="ABC_TRANSPORTER_2"/>
    <property type="match status" value="1"/>
</dbReference>
<dbReference type="GO" id="GO:0042626">
    <property type="term" value="F:ATPase-coupled transmembrane transporter activity"/>
    <property type="evidence" value="ECO:0007669"/>
    <property type="project" value="TreeGrafter"/>
</dbReference>
<dbReference type="GO" id="GO:0016887">
    <property type="term" value="F:ATP hydrolysis activity"/>
    <property type="evidence" value="ECO:0007669"/>
    <property type="project" value="InterPro"/>
</dbReference>
<name>A0AA43XLD8_9CLOT</name>
<comment type="caution">
    <text evidence="10">The sequence shown here is derived from an EMBL/GenBank/DDBJ whole genome shotgun (WGS) entry which is preliminary data.</text>
</comment>
<evidence type="ECO:0000256" key="4">
    <source>
        <dbReference type="ARBA" id="ARBA00022741"/>
    </source>
</evidence>
<accession>A0AA43XLD8</accession>
<comment type="similarity">
    <text evidence="8">Belongs to the ABC transporter superfamily. Energy-coupling factor EcfA family.</text>
</comment>
<dbReference type="EMBL" id="SUMG01000015">
    <property type="protein sequence ID" value="NBG88983.1"/>
    <property type="molecule type" value="Genomic_DNA"/>
</dbReference>
<dbReference type="CDD" id="cd03225">
    <property type="entry name" value="ABC_cobalt_CbiO_domain1"/>
    <property type="match status" value="1"/>
</dbReference>
<evidence type="ECO:0000256" key="2">
    <source>
        <dbReference type="ARBA" id="ARBA00022448"/>
    </source>
</evidence>
<dbReference type="PANTHER" id="PTHR43553:SF27">
    <property type="entry name" value="ENERGY-COUPLING FACTOR TRANSPORTER ATP-BINDING PROTEIN ECFA2"/>
    <property type="match status" value="1"/>
</dbReference>
<dbReference type="SMART" id="SM00382">
    <property type="entry name" value="AAA"/>
    <property type="match status" value="1"/>
</dbReference>
<dbReference type="PANTHER" id="PTHR43553">
    <property type="entry name" value="HEAVY METAL TRANSPORTER"/>
    <property type="match status" value="1"/>
</dbReference>
<evidence type="ECO:0000256" key="3">
    <source>
        <dbReference type="ARBA" id="ARBA00022475"/>
    </source>
</evidence>
<keyword evidence="11" id="KW-1185">Reference proteome</keyword>
<comment type="subunit">
    <text evidence="8">Forms a stable energy-coupling factor (ECF) transporter complex composed of 2 membrane-embedded substrate-binding proteins (S component), 2 ATP-binding proteins (A component) and 2 transmembrane proteins (T component).</text>
</comment>
<comment type="subcellular location">
    <subcellularLocation>
        <location evidence="1 8">Cell membrane</location>
        <topology evidence="1 8">Peripheral membrane protein</topology>
    </subcellularLocation>
</comment>
<dbReference type="NCBIfam" id="TIGR04521">
    <property type="entry name" value="ECF_ATPase_2"/>
    <property type="match status" value="1"/>
</dbReference>
<dbReference type="AlphaFoldDB" id="A0AA43XLD8"/>
<keyword evidence="4 8" id="KW-0547">Nucleotide-binding</keyword>
<dbReference type="EC" id="7.-.-.-" evidence="8"/>
<keyword evidence="5 8" id="KW-0067">ATP-binding</keyword>
<dbReference type="PROSITE" id="PS00211">
    <property type="entry name" value="ABC_TRANSPORTER_1"/>
    <property type="match status" value="1"/>
</dbReference>
<dbReference type="SUPFAM" id="SSF52540">
    <property type="entry name" value="P-loop containing nucleoside triphosphate hydrolases"/>
    <property type="match status" value="1"/>
</dbReference>
<dbReference type="GO" id="GO:0005524">
    <property type="term" value="F:ATP binding"/>
    <property type="evidence" value="ECO:0007669"/>
    <property type="project" value="UniProtKB-UniRule"/>
</dbReference>
<comment type="function">
    <text evidence="8">ATP-binding (A) component of a common energy-coupling factor (ECF) ABC-transporter complex.</text>
</comment>
<sequence>MSIKIENLTYVYNPKSPFETKALEDINLEIHDGEFIGLIGHTGSGKSTLIQHLNGLIKPTSGKITVGDLVITGEKVKLADLRKKVGLVFQYPEHQLFEETVYNDIAFGPKNLELSEKEIDERVRESMELVKLDFEELKDRSPFELSGGQRRRVAIAGVLAMKPDILILDEPTAGLDPRGRDDILEQIKFLHDKYQNTVILVSHSMEDIAKLVDRIIVMHGGKIELHGVPREVFKQSQRLESIGLGIPQITSLMEKLKKEDTSIEGEVLTVEEAKTEILRWIRSNNDA</sequence>
<gene>
    <name evidence="10" type="ORF">ISALK_10830</name>
</gene>
<evidence type="ECO:0000256" key="1">
    <source>
        <dbReference type="ARBA" id="ARBA00004202"/>
    </source>
</evidence>
<keyword evidence="3 8" id="KW-1003">Cell membrane</keyword>
<evidence type="ECO:0000259" key="9">
    <source>
        <dbReference type="PROSITE" id="PS50893"/>
    </source>
</evidence>
<evidence type="ECO:0000256" key="6">
    <source>
        <dbReference type="ARBA" id="ARBA00022967"/>
    </source>
</evidence>
<organism evidence="10 11">
    <name type="scientific">Isachenkonia alkalipeptolytica</name>
    <dbReference type="NCBI Taxonomy" id="2565777"/>
    <lineage>
        <taxon>Bacteria</taxon>
        <taxon>Bacillati</taxon>
        <taxon>Bacillota</taxon>
        <taxon>Clostridia</taxon>
        <taxon>Eubacteriales</taxon>
        <taxon>Clostridiaceae</taxon>
        <taxon>Isachenkonia</taxon>
    </lineage>
</organism>
<proteinExistence type="inferred from homology"/>
<dbReference type="Proteomes" id="UP000449710">
    <property type="component" value="Unassembled WGS sequence"/>
</dbReference>
<evidence type="ECO:0000256" key="7">
    <source>
        <dbReference type="ARBA" id="ARBA00023136"/>
    </source>
</evidence>
<dbReference type="Pfam" id="PF00005">
    <property type="entry name" value="ABC_tran"/>
    <property type="match status" value="1"/>
</dbReference>
<dbReference type="Gene3D" id="3.40.50.300">
    <property type="entry name" value="P-loop containing nucleotide triphosphate hydrolases"/>
    <property type="match status" value="1"/>
</dbReference>
<protein>
    <recommendedName>
        <fullName evidence="8">Energy-coupling factor transporter ATP-binding protein EcfA2</fullName>
        <ecNumber evidence="8">7.-.-.-</ecNumber>
    </recommendedName>
</protein>